<dbReference type="GO" id="GO:0030170">
    <property type="term" value="F:pyridoxal phosphate binding"/>
    <property type="evidence" value="ECO:0007669"/>
    <property type="project" value="InterPro"/>
</dbReference>
<evidence type="ECO:0000256" key="2">
    <source>
        <dbReference type="ARBA" id="ARBA00022576"/>
    </source>
</evidence>
<comment type="similarity">
    <text evidence="4">Belongs to the class-I pyridoxal-phosphate-dependent aminotransferase family.</text>
</comment>
<dbReference type="Gene3D" id="3.40.640.10">
    <property type="entry name" value="Type I PLP-dependent aspartate aminotransferase-like (Major domain)"/>
    <property type="match status" value="1"/>
</dbReference>
<dbReference type="SUPFAM" id="SSF53383">
    <property type="entry name" value="PLP-dependent transferases"/>
    <property type="match status" value="1"/>
</dbReference>
<evidence type="ECO:0000256" key="3">
    <source>
        <dbReference type="ARBA" id="ARBA00022679"/>
    </source>
</evidence>
<keyword evidence="7" id="KW-1185">Reference proteome</keyword>
<dbReference type="RefSeq" id="WP_126446096.1">
    <property type="nucleotide sequence ID" value="NZ_CP034549.1"/>
</dbReference>
<dbReference type="Proteomes" id="UP000279600">
    <property type="component" value="Chromosome"/>
</dbReference>
<name>A0A3S9MWG9_9FLAO</name>
<keyword evidence="3 4" id="KW-0808">Transferase</keyword>
<feature type="domain" description="Aminotransferase class I/classII large" evidence="5">
    <location>
        <begin position="32"/>
        <end position="380"/>
    </location>
</feature>
<keyword evidence="2 4" id="KW-0032">Aminotransferase</keyword>
<dbReference type="EC" id="2.6.1.-" evidence="4"/>
<evidence type="ECO:0000313" key="6">
    <source>
        <dbReference type="EMBL" id="AZQ43565.1"/>
    </source>
</evidence>
<dbReference type="PANTHER" id="PTHR42832">
    <property type="entry name" value="AMINO ACID AMINOTRANSFERASE"/>
    <property type="match status" value="1"/>
</dbReference>
<evidence type="ECO:0000313" key="7">
    <source>
        <dbReference type="Proteomes" id="UP000279600"/>
    </source>
</evidence>
<dbReference type="Pfam" id="PF00155">
    <property type="entry name" value="Aminotran_1_2"/>
    <property type="match status" value="1"/>
</dbReference>
<dbReference type="PANTHER" id="PTHR42832:SF3">
    <property type="entry name" value="L-GLUTAMINE--4-(METHYLSULFANYL)-2-OXOBUTANOATE AMINOTRANSFERASE"/>
    <property type="match status" value="1"/>
</dbReference>
<proteinExistence type="inferred from homology"/>
<evidence type="ECO:0000256" key="1">
    <source>
        <dbReference type="ARBA" id="ARBA00001933"/>
    </source>
</evidence>
<dbReference type="InterPro" id="IPR015422">
    <property type="entry name" value="PyrdxlP-dep_Trfase_small"/>
</dbReference>
<dbReference type="InterPro" id="IPR015421">
    <property type="entry name" value="PyrdxlP-dep_Trfase_major"/>
</dbReference>
<protein>
    <recommendedName>
        <fullName evidence="4">Aminotransferase</fullName>
        <ecNumber evidence="4">2.6.1.-</ecNumber>
    </recommendedName>
</protein>
<dbReference type="InterPro" id="IPR015424">
    <property type="entry name" value="PyrdxlP-dep_Trfase"/>
</dbReference>
<evidence type="ECO:0000259" key="5">
    <source>
        <dbReference type="Pfam" id="PF00155"/>
    </source>
</evidence>
<dbReference type="GO" id="GO:0008483">
    <property type="term" value="F:transaminase activity"/>
    <property type="evidence" value="ECO:0007669"/>
    <property type="project" value="UniProtKB-KW"/>
</dbReference>
<comment type="cofactor">
    <cofactor evidence="1 4">
        <name>pyridoxal 5'-phosphate</name>
        <dbReference type="ChEBI" id="CHEBI:597326"/>
    </cofactor>
</comment>
<dbReference type="AlphaFoldDB" id="A0A3S9MWG9"/>
<dbReference type="InterPro" id="IPR004838">
    <property type="entry name" value="NHTrfase_class1_PyrdxlP-BS"/>
</dbReference>
<dbReference type="Gene3D" id="3.90.1150.10">
    <property type="entry name" value="Aspartate Aminotransferase, domain 1"/>
    <property type="match status" value="1"/>
</dbReference>
<dbReference type="EMBL" id="CP034549">
    <property type="protein sequence ID" value="AZQ43565.1"/>
    <property type="molecule type" value="Genomic_DNA"/>
</dbReference>
<gene>
    <name evidence="6" type="ORF">EJ995_04700</name>
</gene>
<dbReference type="InterPro" id="IPR004839">
    <property type="entry name" value="Aminotransferase_I/II_large"/>
</dbReference>
<dbReference type="OrthoDB" id="9802328at2"/>
<organism evidence="6 7">
    <name type="scientific">Nonlabens ponticola</name>
    <dbReference type="NCBI Taxonomy" id="2496866"/>
    <lineage>
        <taxon>Bacteria</taxon>
        <taxon>Pseudomonadati</taxon>
        <taxon>Bacteroidota</taxon>
        <taxon>Flavobacteriia</taxon>
        <taxon>Flavobacteriales</taxon>
        <taxon>Flavobacteriaceae</taxon>
        <taxon>Nonlabens</taxon>
    </lineage>
</organism>
<dbReference type="CDD" id="cd00609">
    <property type="entry name" value="AAT_like"/>
    <property type="match status" value="1"/>
</dbReference>
<dbReference type="KEGG" id="noj:EJ995_04700"/>
<accession>A0A3S9MWG9</accession>
<evidence type="ECO:0000256" key="4">
    <source>
        <dbReference type="RuleBase" id="RU000481"/>
    </source>
</evidence>
<dbReference type="PROSITE" id="PS00105">
    <property type="entry name" value="AA_TRANSFER_CLASS_1"/>
    <property type="match status" value="1"/>
</dbReference>
<dbReference type="InterPro" id="IPR050881">
    <property type="entry name" value="LL-DAP_aminotransferase"/>
</dbReference>
<sequence>MITPADKLNEVKEYYFATKLREVKSLINQGKPIINAGIGSPDLQPPAAVNEALIDALNDERAHQYQSYLGLPELREAMSNFYARHYNVRLDPASEVIPLMGSKEGILHISMSFLNKGDQVLVPNPGYPTYSSATRLCEATPIYYNLIDENDWMPDLESLQSQDLSKVKIMWVNYPHMPTGVAGSSQVFAQLIVFCQKHDILLVNDNPYSFLGYDKKISIHQFTNSRNAQVLELNSVSKTFNMAGWRVGMLTGNATLIKEVLKVKTNMDSGMFYPVQKGAIAALKTEDDWYATQLEIYRERRSKMVEVAKALGCEPIKQEGGLFVFCKLPVGIDDKQFVDDLLHEHDIFIAPGSIFGSNGARYVRFSLCVKIEDIEIMLDRVSKKVQA</sequence>
<reference evidence="6 7" key="1">
    <citation type="submission" date="2018-12" db="EMBL/GenBank/DDBJ databases">
        <title>Complete genome of Nonlabens sp. MJ115.</title>
        <authorList>
            <person name="Choi H.S."/>
            <person name="Jung J."/>
        </authorList>
    </citation>
    <scope>NUCLEOTIDE SEQUENCE [LARGE SCALE GENOMIC DNA]</scope>
    <source>
        <strain evidence="6 7">MJ115</strain>
    </source>
</reference>